<sequence>MGYQIMFYGGLALAAICLVLAIWLFIKLDIKQALADLTGSSWLKSKQPKSFHYQADLTESGKRTTSQIVLRKDQAAPFTTGQTEETELLQAGEPVNVQAEAYLPETELLSDDEDATTLLTNEQADFIVEDDFVITDAEEVISNGGEKIG</sequence>
<keyword evidence="1" id="KW-0472">Membrane</keyword>
<keyword evidence="3" id="KW-1185">Reference proteome</keyword>
<dbReference type="AlphaFoldDB" id="A0A1H8R4R3"/>
<evidence type="ECO:0000313" key="3">
    <source>
        <dbReference type="Proteomes" id="UP000199300"/>
    </source>
</evidence>
<evidence type="ECO:0000256" key="1">
    <source>
        <dbReference type="SAM" id="Phobius"/>
    </source>
</evidence>
<protein>
    <submittedName>
        <fullName evidence="2">Uncharacterized protein</fullName>
    </submittedName>
</protein>
<dbReference type="STRING" id="872970.SAMN04488134_109144"/>
<dbReference type="Proteomes" id="UP000199300">
    <property type="component" value="Unassembled WGS sequence"/>
</dbReference>
<accession>A0A1H8R4R3</accession>
<dbReference type="RefSeq" id="WP_091498954.1">
    <property type="nucleotide sequence ID" value="NZ_FODJ01000009.1"/>
</dbReference>
<name>A0A1H8R4R3_9BACI</name>
<keyword evidence="1" id="KW-0812">Transmembrane</keyword>
<proteinExistence type="predicted"/>
<organism evidence="2 3">
    <name type="scientific">Amphibacillus marinus</name>
    <dbReference type="NCBI Taxonomy" id="872970"/>
    <lineage>
        <taxon>Bacteria</taxon>
        <taxon>Bacillati</taxon>
        <taxon>Bacillota</taxon>
        <taxon>Bacilli</taxon>
        <taxon>Bacillales</taxon>
        <taxon>Bacillaceae</taxon>
        <taxon>Amphibacillus</taxon>
    </lineage>
</organism>
<keyword evidence="1" id="KW-1133">Transmembrane helix</keyword>
<dbReference type="EMBL" id="FODJ01000009">
    <property type="protein sequence ID" value="SEO61124.1"/>
    <property type="molecule type" value="Genomic_DNA"/>
</dbReference>
<dbReference type="OrthoDB" id="2850022at2"/>
<gene>
    <name evidence="2" type="ORF">SAMN04488134_109144</name>
</gene>
<reference evidence="2 3" key="1">
    <citation type="submission" date="2016-10" db="EMBL/GenBank/DDBJ databases">
        <authorList>
            <person name="de Groot N.N."/>
        </authorList>
    </citation>
    <scope>NUCLEOTIDE SEQUENCE [LARGE SCALE GENOMIC DNA]</scope>
    <source>
        <strain evidence="2 3">CGMCC 1.10434</strain>
    </source>
</reference>
<feature type="transmembrane region" description="Helical" evidence="1">
    <location>
        <begin position="6"/>
        <end position="26"/>
    </location>
</feature>
<evidence type="ECO:0000313" key="2">
    <source>
        <dbReference type="EMBL" id="SEO61124.1"/>
    </source>
</evidence>